<protein>
    <submittedName>
        <fullName evidence="3">Thermonuclease family protein</fullName>
    </submittedName>
</protein>
<dbReference type="Gene3D" id="2.40.50.90">
    <property type="match status" value="1"/>
</dbReference>
<evidence type="ECO:0000313" key="4">
    <source>
        <dbReference type="Proteomes" id="UP001596150"/>
    </source>
</evidence>
<name>A0ABW0Q533_9HYPH</name>
<evidence type="ECO:0000313" key="3">
    <source>
        <dbReference type="EMBL" id="MFC5517749.1"/>
    </source>
</evidence>
<reference evidence="4" key="1">
    <citation type="journal article" date="2019" name="Int. J. Syst. Evol. Microbiol.">
        <title>The Global Catalogue of Microorganisms (GCM) 10K type strain sequencing project: providing services to taxonomists for standard genome sequencing and annotation.</title>
        <authorList>
            <consortium name="The Broad Institute Genomics Platform"/>
            <consortium name="The Broad Institute Genome Sequencing Center for Infectious Disease"/>
            <person name="Wu L."/>
            <person name="Ma J."/>
        </authorList>
    </citation>
    <scope>NUCLEOTIDE SEQUENCE [LARGE SCALE GENOMIC DNA]</scope>
    <source>
        <strain evidence="4">KACC 12633</strain>
    </source>
</reference>
<dbReference type="SUPFAM" id="SSF50199">
    <property type="entry name" value="Staphylococcal nuclease"/>
    <property type="match status" value="1"/>
</dbReference>
<dbReference type="EMBL" id="JBHSML010000012">
    <property type="protein sequence ID" value="MFC5517749.1"/>
    <property type="molecule type" value="Genomic_DNA"/>
</dbReference>
<sequence>MDGADHLGEPVRTALAALCLVAVIGLAVIVTSQIGGLDGRELAGLMGEPAPEQVSIPAEPEGLPRFSGRETREEKGSGSNEPDSEMPTAASESALPEVSAERVAQAPRNVTGPGMTQAPAINGPIEREAVPKKPPAPPRWRTYAPVVVREAGLLDLGDLTVRLAGLAPLSGDRLCHPAEAGDPAAEVACAKLALTALRRRIRALGVECHVSANDAANPIIAPCRIGTTDLGLWLIEQGWAEAAAKAPEGYEQAEAEARCLRLGIWQQDPAPADCPRN</sequence>
<feature type="transmembrane region" description="Helical" evidence="2">
    <location>
        <begin position="12"/>
        <end position="30"/>
    </location>
</feature>
<keyword evidence="2" id="KW-1133">Transmembrane helix</keyword>
<gene>
    <name evidence="3" type="ORF">ACFPP9_18365</name>
</gene>
<accession>A0ABW0Q533</accession>
<dbReference type="InterPro" id="IPR035437">
    <property type="entry name" value="SNase_OB-fold_sf"/>
</dbReference>
<evidence type="ECO:0000256" key="2">
    <source>
        <dbReference type="SAM" id="Phobius"/>
    </source>
</evidence>
<dbReference type="Proteomes" id="UP001596150">
    <property type="component" value="Unassembled WGS sequence"/>
</dbReference>
<comment type="caution">
    <text evidence="3">The sequence shown here is derived from an EMBL/GenBank/DDBJ whole genome shotgun (WGS) entry which is preliminary data.</text>
</comment>
<keyword evidence="4" id="KW-1185">Reference proteome</keyword>
<keyword evidence="2" id="KW-0472">Membrane</keyword>
<evidence type="ECO:0000256" key="1">
    <source>
        <dbReference type="SAM" id="MobiDB-lite"/>
    </source>
</evidence>
<keyword evidence="2" id="KW-0812">Transmembrane</keyword>
<dbReference type="RefSeq" id="WP_266345145.1">
    <property type="nucleotide sequence ID" value="NZ_JAPKNH010000007.1"/>
</dbReference>
<feature type="region of interest" description="Disordered" evidence="1">
    <location>
        <begin position="50"/>
        <end position="98"/>
    </location>
</feature>
<organism evidence="3 4">
    <name type="scientific">Kaistia terrae</name>
    <dbReference type="NCBI Taxonomy" id="537017"/>
    <lineage>
        <taxon>Bacteria</taxon>
        <taxon>Pseudomonadati</taxon>
        <taxon>Pseudomonadota</taxon>
        <taxon>Alphaproteobacteria</taxon>
        <taxon>Hyphomicrobiales</taxon>
        <taxon>Kaistiaceae</taxon>
        <taxon>Kaistia</taxon>
    </lineage>
</organism>
<proteinExistence type="predicted"/>
<feature type="compositionally biased region" description="Basic and acidic residues" evidence="1">
    <location>
        <begin position="67"/>
        <end position="76"/>
    </location>
</feature>